<evidence type="ECO:0000313" key="1">
    <source>
        <dbReference type="EMBL" id="CAH9414880.1"/>
    </source>
</evidence>
<dbReference type="EMBL" id="CAKXYP010000004">
    <property type="protein sequence ID" value="CAH9414880.1"/>
    <property type="molecule type" value="Genomic_DNA"/>
</dbReference>
<proteinExistence type="predicted"/>
<gene>
    <name evidence="1" type="ORF">SGL43_01892</name>
</gene>
<accession>A0ABM9GTT2</accession>
<evidence type="ECO:0000313" key="2">
    <source>
        <dbReference type="Proteomes" id="UP001154015"/>
    </source>
</evidence>
<reference evidence="1" key="1">
    <citation type="submission" date="2022-03" db="EMBL/GenBank/DDBJ databases">
        <authorList>
            <person name="Leyn A S."/>
        </authorList>
    </citation>
    <scope>NUCLEOTIDE SEQUENCE</scope>
    <source>
        <strain evidence="1">Streptomyces globisporus 4-3</strain>
    </source>
</reference>
<sequence>MILSRPYAEREGVAPAFTVGCAARFVGHAITRLRPRIPGAGRPHT</sequence>
<dbReference type="Proteomes" id="UP001154015">
    <property type="component" value="Unassembled WGS sequence"/>
</dbReference>
<protein>
    <submittedName>
        <fullName evidence="1">Uncharacterized protein</fullName>
    </submittedName>
</protein>
<name>A0ABM9GTT2_STRGL</name>
<keyword evidence="2" id="KW-1185">Reference proteome</keyword>
<organism evidence="1 2">
    <name type="scientific">Streptomyces globisporus</name>
    <dbReference type="NCBI Taxonomy" id="1908"/>
    <lineage>
        <taxon>Bacteria</taxon>
        <taxon>Bacillati</taxon>
        <taxon>Actinomycetota</taxon>
        <taxon>Actinomycetes</taxon>
        <taxon>Kitasatosporales</taxon>
        <taxon>Streptomycetaceae</taxon>
        <taxon>Streptomyces</taxon>
    </lineage>
</organism>
<comment type="caution">
    <text evidence="1">The sequence shown here is derived from an EMBL/GenBank/DDBJ whole genome shotgun (WGS) entry which is preliminary data.</text>
</comment>